<gene>
    <name evidence="1" type="ORF">KKC1_17500</name>
</gene>
<accession>A0A1Z5HSU1</accession>
<name>A0A1Z5HSU1_9FIRM</name>
<dbReference type="EMBL" id="BDGJ01000087">
    <property type="protein sequence ID" value="GAW92599.1"/>
    <property type="molecule type" value="Genomic_DNA"/>
</dbReference>
<reference evidence="2" key="1">
    <citation type="journal article" date="2017" name="Appl. Environ. Microbiol.">
        <title>Genomic analysis of Calderihabitans maritimus KKC1, a thermophilic hydrogenogenic carboxydotrophic bacterium isolated from marine sediment.</title>
        <authorList>
            <person name="Omae K."/>
            <person name="Yoneda Y."/>
            <person name="Fukuyama Y."/>
            <person name="Yoshida T."/>
            <person name="Sako Y."/>
        </authorList>
    </citation>
    <scope>NUCLEOTIDE SEQUENCE [LARGE SCALE GENOMIC DNA]</scope>
    <source>
        <strain evidence="2">KKC1</strain>
    </source>
</reference>
<proteinExistence type="predicted"/>
<evidence type="ECO:0000313" key="2">
    <source>
        <dbReference type="Proteomes" id="UP000197032"/>
    </source>
</evidence>
<protein>
    <submittedName>
        <fullName evidence="1">Uncharacterized protein</fullName>
    </submittedName>
</protein>
<organism evidence="1 2">
    <name type="scientific">Calderihabitans maritimus</name>
    <dbReference type="NCBI Taxonomy" id="1246530"/>
    <lineage>
        <taxon>Bacteria</taxon>
        <taxon>Bacillati</taxon>
        <taxon>Bacillota</taxon>
        <taxon>Clostridia</taxon>
        <taxon>Neomoorellales</taxon>
        <taxon>Calderihabitantaceae</taxon>
        <taxon>Calderihabitans</taxon>
    </lineage>
</organism>
<keyword evidence="2" id="KW-1185">Reference proteome</keyword>
<evidence type="ECO:0000313" key="1">
    <source>
        <dbReference type="EMBL" id="GAW92599.1"/>
    </source>
</evidence>
<sequence length="39" mass="4232">MASEIQNPKVRAALMAAADGAMKSQQRFAELISDRGDRP</sequence>
<dbReference type="Proteomes" id="UP000197032">
    <property type="component" value="Unassembled WGS sequence"/>
</dbReference>
<dbReference type="AlphaFoldDB" id="A0A1Z5HSU1"/>
<comment type="caution">
    <text evidence="1">The sequence shown here is derived from an EMBL/GenBank/DDBJ whole genome shotgun (WGS) entry which is preliminary data.</text>
</comment>